<evidence type="ECO:0000313" key="1">
    <source>
        <dbReference type="EMBL" id="KAF9675479.1"/>
    </source>
</evidence>
<dbReference type="AlphaFoldDB" id="A0A835JWQ6"/>
<sequence length="345" mass="39642">MEIPFGFHGLYEIRTPIAKKEYFFPPSQAPSGPSFWYKEEEEEEGKIQTHDFFVSQGRWYHRDKTGKAGLGFFFLLKRPLDSVSYSLQIWKEELFNTFGVHAASLPQVNVCCYVFLISALNTGMTATVLLEARGKASAVRLHGLNKTWYCTGPFHSMEYTVISVSSGSAFSPISHSFCEASQHFDTREEDRALCLSCIFGIRDGLALPVAILVAVRAGRMIHQMNSQNMETKSLLLSLFTNRGGFGSLSLENEINVARESDVFIKVAWDDRTFSFLWRPHSREHDDVRRRSLPLSWNRVADEIRRPEILELEPERQRIVDASAQLEERRRAQEERYWQFILKGGK</sequence>
<reference evidence="1 2" key="1">
    <citation type="submission" date="2020-10" db="EMBL/GenBank/DDBJ databases">
        <title>Plant Genome Project.</title>
        <authorList>
            <person name="Zhang R.-G."/>
        </authorList>
    </citation>
    <scope>NUCLEOTIDE SEQUENCE [LARGE SCALE GENOMIC DNA]</scope>
    <source>
        <strain evidence="1">FAFU-HL-1</strain>
        <tissue evidence="1">Leaf</tissue>
    </source>
</reference>
<comment type="caution">
    <text evidence="1">The sequence shown here is derived from an EMBL/GenBank/DDBJ whole genome shotgun (WGS) entry which is preliminary data.</text>
</comment>
<protein>
    <submittedName>
        <fullName evidence="1">Uncharacterized protein</fullName>
    </submittedName>
</protein>
<name>A0A835JWQ6_9ROSI</name>
<proteinExistence type="predicted"/>
<evidence type="ECO:0000313" key="2">
    <source>
        <dbReference type="Proteomes" id="UP000657918"/>
    </source>
</evidence>
<organism evidence="1 2">
    <name type="scientific">Salix dunnii</name>
    <dbReference type="NCBI Taxonomy" id="1413687"/>
    <lineage>
        <taxon>Eukaryota</taxon>
        <taxon>Viridiplantae</taxon>
        <taxon>Streptophyta</taxon>
        <taxon>Embryophyta</taxon>
        <taxon>Tracheophyta</taxon>
        <taxon>Spermatophyta</taxon>
        <taxon>Magnoliopsida</taxon>
        <taxon>eudicotyledons</taxon>
        <taxon>Gunneridae</taxon>
        <taxon>Pentapetalae</taxon>
        <taxon>rosids</taxon>
        <taxon>fabids</taxon>
        <taxon>Malpighiales</taxon>
        <taxon>Salicaceae</taxon>
        <taxon>Saliceae</taxon>
        <taxon>Salix</taxon>
    </lineage>
</organism>
<accession>A0A835JWQ6</accession>
<gene>
    <name evidence="1" type="ORF">SADUNF_Sadunf09G0036500</name>
</gene>
<keyword evidence="2" id="KW-1185">Reference proteome</keyword>
<dbReference type="EMBL" id="JADGMS010000009">
    <property type="protein sequence ID" value="KAF9675479.1"/>
    <property type="molecule type" value="Genomic_DNA"/>
</dbReference>
<dbReference type="OrthoDB" id="1809200at2759"/>
<dbReference type="Proteomes" id="UP000657918">
    <property type="component" value="Unassembled WGS sequence"/>
</dbReference>